<sequence length="25" mass="2610">MLSSGGSEKASGWSMSLVPRDLSLN</sequence>
<name>A0A7J8XMJ3_GOSAI</name>
<proteinExistence type="predicted"/>
<dbReference type="EMBL" id="JABFAA010000008">
    <property type="protein sequence ID" value="MBA0688541.1"/>
    <property type="molecule type" value="Genomic_DNA"/>
</dbReference>
<organism evidence="1 2">
    <name type="scientific">Gossypium aridum</name>
    <name type="common">American cotton</name>
    <name type="synonym">Erioxylum aridum</name>
    <dbReference type="NCBI Taxonomy" id="34290"/>
    <lineage>
        <taxon>Eukaryota</taxon>
        <taxon>Viridiplantae</taxon>
        <taxon>Streptophyta</taxon>
        <taxon>Embryophyta</taxon>
        <taxon>Tracheophyta</taxon>
        <taxon>Spermatophyta</taxon>
        <taxon>Magnoliopsida</taxon>
        <taxon>eudicotyledons</taxon>
        <taxon>Gunneridae</taxon>
        <taxon>Pentapetalae</taxon>
        <taxon>rosids</taxon>
        <taxon>malvids</taxon>
        <taxon>Malvales</taxon>
        <taxon>Malvaceae</taxon>
        <taxon>Malvoideae</taxon>
        <taxon>Gossypium</taxon>
    </lineage>
</organism>
<keyword evidence="2" id="KW-1185">Reference proteome</keyword>
<protein>
    <submittedName>
        <fullName evidence="1">Uncharacterized protein</fullName>
    </submittedName>
</protein>
<dbReference type="AlphaFoldDB" id="A0A7J8XMJ3"/>
<reference evidence="1 2" key="1">
    <citation type="journal article" date="2019" name="Genome Biol. Evol.">
        <title>Insights into the evolution of the New World diploid cottons (Gossypium, subgenus Houzingenia) based on genome sequencing.</title>
        <authorList>
            <person name="Grover C.E."/>
            <person name="Arick M.A. 2nd"/>
            <person name="Thrash A."/>
            <person name="Conover J.L."/>
            <person name="Sanders W.S."/>
            <person name="Peterson D.G."/>
            <person name="Frelichowski J.E."/>
            <person name="Scheffler J.A."/>
            <person name="Scheffler B.E."/>
            <person name="Wendel J.F."/>
        </authorList>
    </citation>
    <scope>NUCLEOTIDE SEQUENCE [LARGE SCALE GENOMIC DNA]</scope>
    <source>
        <strain evidence="1">185</strain>
        <tissue evidence="1">Leaf</tissue>
    </source>
</reference>
<evidence type="ECO:0000313" key="1">
    <source>
        <dbReference type="EMBL" id="MBA0688541.1"/>
    </source>
</evidence>
<evidence type="ECO:0000313" key="2">
    <source>
        <dbReference type="Proteomes" id="UP000593577"/>
    </source>
</evidence>
<accession>A0A7J8XMJ3</accession>
<gene>
    <name evidence="1" type="ORF">Goari_006318</name>
</gene>
<dbReference type="Proteomes" id="UP000593577">
    <property type="component" value="Unassembled WGS sequence"/>
</dbReference>
<comment type="caution">
    <text evidence="1">The sequence shown here is derived from an EMBL/GenBank/DDBJ whole genome shotgun (WGS) entry which is preliminary data.</text>
</comment>